<dbReference type="InterPro" id="IPR003673">
    <property type="entry name" value="CoA-Trfase_fam_III"/>
</dbReference>
<dbReference type="InterPro" id="IPR050483">
    <property type="entry name" value="CoA-transferase_III_domain"/>
</dbReference>
<dbReference type="EMBL" id="CP070619">
    <property type="protein sequence ID" value="QSE92803.1"/>
    <property type="molecule type" value="Genomic_DNA"/>
</dbReference>
<dbReference type="PANTHER" id="PTHR48207">
    <property type="entry name" value="SUCCINATE--HYDROXYMETHYLGLUTARATE COA-TRANSFERASE"/>
    <property type="match status" value="1"/>
</dbReference>
<evidence type="ECO:0000313" key="2">
    <source>
        <dbReference type="EMBL" id="QSE92803.1"/>
    </source>
</evidence>
<proteinExistence type="predicted"/>
<dbReference type="Gene3D" id="3.30.1540.10">
    <property type="entry name" value="formyl-coa transferase, domain 3"/>
    <property type="match status" value="1"/>
</dbReference>
<evidence type="ECO:0000256" key="1">
    <source>
        <dbReference type="ARBA" id="ARBA00022679"/>
    </source>
</evidence>
<organism evidence="2 3">
    <name type="scientific">Rhodococcus pseudokoreensis</name>
    <dbReference type="NCBI Taxonomy" id="2811421"/>
    <lineage>
        <taxon>Bacteria</taxon>
        <taxon>Bacillati</taxon>
        <taxon>Actinomycetota</taxon>
        <taxon>Actinomycetes</taxon>
        <taxon>Mycobacteriales</taxon>
        <taxon>Nocardiaceae</taxon>
        <taxon>Rhodococcus</taxon>
    </lineage>
</organism>
<dbReference type="GO" id="GO:0016740">
    <property type="term" value="F:transferase activity"/>
    <property type="evidence" value="ECO:0007669"/>
    <property type="project" value="UniProtKB-KW"/>
</dbReference>
<dbReference type="SUPFAM" id="SSF89796">
    <property type="entry name" value="CoA-transferase family III (CaiB/BaiF)"/>
    <property type="match status" value="1"/>
</dbReference>
<dbReference type="Gene3D" id="3.40.50.10540">
    <property type="entry name" value="Crotonobetainyl-coa:carnitine coa-transferase, domain 1"/>
    <property type="match status" value="1"/>
</dbReference>
<dbReference type="InterPro" id="IPR044855">
    <property type="entry name" value="CoA-Trfase_III_dom3_sf"/>
</dbReference>
<gene>
    <name evidence="2" type="ORF">JWS13_31510</name>
</gene>
<sequence>MNSHIADGGSLAGLRVLDLSRILAGPLCAQMLGDHGAEVVKVEPPAEDGTRVWGPPFVRDGTSAYFGAINRNKSNICLDLATADGQRVLDDLLADADVVVENFKAGTLAKWGFSDEVLRDRYPRLIHCRITGFGIDGPMGGMPGYDAVVQAYSGLMSVNGEPDRPGVRVGVPIVDMVTGIYAFCGILLALNDRYRSGLGQLVDCTLLDTAISLLHPHAASHLTDGRTPQRTGSAHPTVAPYDTFDARDGQIFVGVGNDRQFHDFTSLLGIPEVARDPRFTDNVSRIRHLATLRSLLADRIARHDRYELAENLLARGVPAAAVRDIAEAIRDPQVQHRKMVVDKGDYCGIGIPIKLDRTPGSIRQTPRDQGADTRRILSNLGYSSTQIEALIAADTAREHSDGVELGATAGVL</sequence>
<dbReference type="PANTHER" id="PTHR48207:SF3">
    <property type="entry name" value="SUCCINATE--HYDROXYMETHYLGLUTARATE COA-TRANSFERASE"/>
    <property type="match status" value="1"/>
</dbReference>
<protein>
    <submittedName>
        <fullName evidence="2">CoA transferase</fullName>
    </submittedName>
</protein>
<dbReference type="InterPro" id="IPR023606">
    <property type="entry name" value="CoA-Trfase_III_dom_1_sf"/>
</dbReference>
<reference evidence="2 3" key="2">
    <citation type="journal article" date="2022" name="Arch. Microbiol.">
        <title>Rhodococcus pseudokoreensis sp. nov. isolated from the rhizosphere of young M26 apple rootstocks.</title>
        <authorList>
            <person name="Kampfer P."/>
            <person name="Glaeser S.P."/>
            <person name="Blom J."/>
            <person name="Wolf J."/>
            <person name="Benning S."/>
            <person name="Schloter M."/>
            <person name="Neumann-Schaal M."/>
        </authorList>
    </citation>
    <scope>NUCLEOTIDE SEQUENCE [LARGE SCALE GENOMIC DNA]</scope>
    <source>
        <strain evidence="2 3">R79</strain>
    </source>
</reference>
<dbReference type="Proteomes" id="UP000662986">
    <property type="component" value="Chromosome"/>
</dbReference>
<accession>A0A974W7Q1</accession>
<reference evidence="2 3" key="1">
    <citation type="journal article" date="2021" name="Microbiol. Resour. Announc.">
        <title>Complete Genome Sequences of Two Rhodococcus sp. Strains with Large and Linear Chromosomes, Isolated from Apple Rhizosphere.</title>
        <authorList>
            <person name="Benning S."/>
            <person name="Brugnone N."/>
            <person name="Siani R."/>
            <person name="Kublik S."/>
            <person name="Schloter M."/>
            <person name="Rad V."/>
        </authorList>
    </citation>
    <scope>NUCLEOTIDE SEQUENCE [LARGE SCALE GENOMIC DNA]</scope>
    <source>
        <strain evidence="2 3">R79</strain>
    </source>
</reference>
<keyword evidence="1 2" id="KW-0808">Transferase</keyword>
<name>A0A974W7Q1_9NOCA</name>
<keyword evidence="3" id="KW-1185">Reference proteome</keyword>
<evidence type="ECO:0000313" key="3">
    <source>
        <dbReference type="Proteomes" id="UP000662986"/>
    </source>
</evidence>
<dbReference type="RefSeq" id="WP_206009255.1">
    <property type="nucleotide sequence ID" value="NZ_CP070619.1"/>
</dbReference>
<dbReference type="Pfam" id="PF02515">
    <property type="entry name" value="CoA_transf_3"/>
    <property type="match status" value="1"/>
</dbReference>